<dbReference type="Pfam" id="PF13472">
    <property type="entry name" value="Lipase_GDSL_2"/>
    <property type="match status" value="1"/>
</dbReference>
<gene>
    <name evidence="3" type="ORF">EKO27_g515</name>
</gene>
<accession>A0A439DJH7</accession>
<dbReference type="PANTHER" id="PTHR30383:SF19">
    <property type="entry name" value="FIBRONECTIN TYPE-III DOMAIN-CONTAINING PROTEIN"/>
    <property type="match status" value="1"/>
</dbReference>
<dbReference type="InterPro" id="IPR051532">
    <property type="entry name" value="Ester_Hydrolysis_Enzymes"/>
</dbReference>
<feature type="region of interest" description="Disordered" evidence="1">
    <location>
        <begin position="15"/>
        <end position="37"/>
    </location>
</feature>
<dbReference type="CDD" id="cd00229">
    <property type="entry name" value="SGNH_hydrolase"/>
    <property type="match status" value="1"/>
</dbReference>
<dbReference type="GO" id="GO:0004622">
    <property type="term" value="F:phosphatidylcholine lysophospholipase activity"/>
    <property type="evidence" value="ECO:0007669"/>
    <property type="project" value="TreeGrafter"/>
</dbReference>
<evidence type="ECO:0000256" key="1">
    <source>
        <dbReference type="SAM" id="MobiDB-lite"/>
    </source>
</evidence>
<proteinExistence type="predicted"/>
<dbReference type="InterPro" id="IPR013830">
    <property type="entry name" value="SGNH_hydro"/>
</dbReference>
<comment type="caution">
    <text evidence="3">The sequence shown here is derived from an EMBL/GenBank/DDBJ whole genome shotgun (WGS) entry which is preliminary data.</text>
</comment>
<dbReference type="EMBL" id="RYZI01000006">
    <property type="protein sequence ID" value="RWA14560.1"/>
    <property type="molecule type" value="Genomic_DNA"/>
</dbReference>
<keyword evidence="4" id="KW-1185">Reference proteome</keyword>
<feature type="domain" description="SGNH hydrolase-type esterase" evidence="2">
    <location>
        <begin position="46"/>
        <end position="220"/>
    </location>
</feature>
<evidence type="ECO:0000313" key="4">
    <source>
        <dbReference type="Proteomes" id="UP000286045"/>
    </source>
</evidence>
<dbReference type="Gene3D" id="3.40.50.1110">
    <property type="entry name" value="SGNH hydrolase"/>
    <property type="match status" value="1"/>
</dbReference>
<dbReference type="PANTHER" id="PTHR30383">
    <property type="entry name" value="THIOESTERASE 1/PROTEASE 1/LYSOPHOSPHOLIPASE L1"/>
    <property type="match status" value="1"/>
</dbReference>
<dbReference type="InterPro" id="IPR036514">
    <property type="entry name" value="SGNH_hydro_sf"/>
</dbReference>
<protein>
    <recommendedName>
        <fullName evidence="2">SGNH hydrolase-type esterase domain-containing protein</fullName>
    </recommendedName>
</protein>
<evidence type="ECO:0000313" key="3">
    <source>
        <dbReference type="EMBL" id="RWA14560.1"/>
    </source>
</evidence>
<reference evidence="3 4" key="1">
    <citation type="submission" date="2018-12" db="EMBL/GenBank/DDBJ databases">
        <title>Draft genome sequence of Xylaria grammica IHI A82.</title>
        <authorList>
            <person name="Buettner E."/>
            <person name="Kellner H."/>
        </authorList>
    </citation>
    <scope>NUCLEOTIDE SEQUENCE [LARGE SCALE GENOMIC DNA]</scope>
    <source>
        <strain evidence="3 4">IHI A82</strain>
    </source>
</reference>
<dbReference type="Proteomes" id="UP000286045">
    <property type="component" value="Unassembled WGS sequence"/>
</dbReference>
<name>A0A439DJH7_9PEZI</name>
<dbReference type="AlphaFoldDB" id="A0A439DJH7"/>
<sequence>MCTLFRGLRSILKTARRNRPEPGEAMATRTNKPAKGSTEPPLRILCFGNSLTCGYPVGNPYAVRLAQKIEEAFPGRTVEYEVEGMPGDLVTTGQYINRMQASWESAQYPYDWTIVLGGTNDLGWGRPADQLIEGLKRAWDIPLSKGGKVLALTILETKGIFRSITERRNEVNEAIRGYEKENFFHFDLFKALPYHQMAPHDRGKYWDPDGVHLQAAGYDLMGEKIGDALVRILRLAEAQGTDISSVVSDARQRKAIEDLIFEEEMGDPRLLSQGYIIVRKKDLD</sequence>
<evidence type="ECO:0000259" key="2">
    <source>
        <dbReference type="Pfam" id="PF13472"/>
    </source>
</evidence>
<organism evidence="3 4">
    <name type="scientific">Xylaria grammica</name>
    <dbReference type="NCBI Taxonomy" id="363999"/>
    <lineage>
        <taxon>Eukaryota</taxon>
        <taxon>Fungi</taxon>
        <taxon>Dikarya</taxon>
        <taxon>Ascomycota</taxon>
        <taxon>Pezizomycotina</taxon>
        <taxon>Sordariomycetes</taxon>
        <taxon>Xylariomycetidae</taxon>
        <taxon>Xylariales</taxon>
        <taxon>Xylariaceae</taxon>
        <taxon>Xylaria</taxon>
    </lineage>
</organism>
<dbReference type="SUPFAM" id="SSF52266">
    <property type="entry name" value="SGNH hydrolase"/>
    <property type="match status" value="1"/>
</dbReference>